<evidence type="ECO:0000313" key="15">
    <source>
        <dbReference type="Proteomes" id="UP000323930"/>
    </source>
</evidence>
<dbReference type="Gene3D" id="2.170.130.10">
    <property type="entry name" value="TonB-dependent receptor, plug domain"/>
    <property type="match status" value="1"/>
</dbReference>
<dbReference type="Pfam" id="PF07715">
    <property type="entry name" value="Plug"/>
    <property type="match status" value="1"/>
</dbReference>
<feature type="domain" description="TonB-dependent receptor plug" evidence="13">
    <location>
        <begin position="53"/>
        <end position="156"/>
    </location>
</feature>
<keyword evidence="9 10" id="KW-0998">Cell outer membrane</keyword>
<dbReference type="SUPFAM" id="SSF56935">
    <property type="entry name" value="Porins"/>
    <property type="match status" value="1"/>
</dbReference>
<dbReference type="RefSeq" id="WP_148543198.1">
    <property type="nucleotide sequence ID" value="NZ_VSDQ01000679.1"/>
</dbReference>
<dbReference type="InterPro" id="IPR039426">
    <property type="entry name" value="TonB-dep_rcpt-like"/>
</dbReference>
<reference evidence="14 15" key="1">
    <citation type="submission" date="2019-08" db="EMBL/GenBank/DDBJ databases">
        <title>Seonamhaeicola sediminis sp. nov., isolated from marine sediment.</title>
        <authorList>
            <person name="Cao W.R."/>
        </authorList>
    </citation>
    <scope>NUCLEOTIDE SEQUENCE [LARGE SCALE GENOMIC DNA]</scope>
    <source>
        <strain evidence="14 15">B011</strain>
    </source>
</reference>
<dbReference type="OrthoDB" id="9764669at2"/>
<evidence type="ECO:0000256" key="8">
    <source>
        <dbReference type="ARBA" id="ARBA00023170"/>
    </source>
</evidence>
<dbReference type="GO" id="GO:0015344">
    <property type="term" value="F:siderophore uptake transmembrane transporter activity"/>
    <property type="evidence" value="ECO:0007669"/>
    <property type="project" value="TreeGrafter"/>
</dbReference>
<comment type="caution">
    <text evidence="14">The sequence shown here is derived from an EMBL/GenBank/DDBJ whole genome shotgun (WGS) entry which is preliminary data.</text>
</comment>
<comment type="subcellular location">
    <subcellularLocation>
        <location evidence="1 10">Cell outer membrane</location>
        <topology evidence="1 10">Multi-pass membrane protein</topology>
    </subcellularLocation>
</comment>
<evidence type="ECO:0000256" key="6">
    <source>
        <dbReference type="ARBA" id="ARBA00023077"/>
    </source>
</evidence>
<dbReference type="GO" id="GO:0009279">
    <property type="term" value="C:cell outer membrane"/>
    <property type="evidence" value="ECO:0007669"/>
    <property type="project" value="UniProtKB-SubCell"/>
</dbReference>
<evidence type="ECO:0000256" key="3">
    <source>
        <dbReference type="ARBA" id="ARBA00022452"/>
    </source>
</evidence>
<evidence type="ECO:0000256" key="11">
    <source>
        <dbReference type="RuleBase" id="RU003357"/>
    </source>
</evidence>
<dbReference type="PANTHER" id="PTHR30069">
    <property type="entry name" value="TONB-DEPENDENT OUTER MEMBRANE RECEPTOR"/>
    <property type="match status" value="1"/>
</dbReference>
<dbReference type="CDD" id="cd01347">
    <property type="entry name" value="ligand_gated_channel"/>
    <property type="match status" value="1"/>
</dbReference>
<dbReference type="PANTHER" id="PTHR30069:SF29">
    <property type="entry name" value="HEMOGLOBIN AND HEMOGLOBIN-HAPTOGLOBIN-BINDING PROTEIN 1-RELATED"/>
    <property type="match status" value="1"/>
</dbReference>
<dbReference type="AlphaFoldDB" id="A0A5D0HTM7"/>
<sequence length="694" mass="78691">MSLNKNNFLFYFFLLNTVFLSAQELNTGIKDSTSVQDLDEVIISATRTERQLSSLPLPAQIVSKKDIQASNSVRLNDILNEQTGLITIPDFGGGEGIQLQGLDSQYTLMLIDGVPMIGRSAGTFDLNRLTVGNIKQIEIVKGASSSLYGSEALGGVINIITERPKNGFNGSLDYRIGTFNTGDLNNSLSYKKGKFGISTFINRYCSDGYDLDKSDALKTVDPFYNYTFNSKISYYLNAKTDIYLSGRFYTQNQDYIPSETLSGEADVNEWNAHLKTSHKYNSKWHSYFEFYATRYKADEFLDENNGNRFSESSFNQFLVRPEFRTTFKLNDITSFITGFGLTHETLNRTDFIEKPVFNSPYLYAQYDGNLNENINLIVGLRYDDHNKYASQLSPKAAIRYELTKKLAIKGSVGYGFKAPDFRQLYFDFTNSSVGYTVLGYNALTTAIPRLDTQGEIRTLVIPVSEFENDLKPESSVAYNFGIDYNASSKFKLSLNLFRNDVENLIDTRVIANKTNGQNVFSYYNVHKVYTQGLEFNSSWKPNNQLKISGGYQLLYAKDKEANEAFNNGNVFARLAPNTPSVQLSKGDYFGLYNRSRHMANLKVFYTFEELGLTSNVRATYRSKYGLFDSNNNSYLDVHDTFVKGYAIIDLALNKTFFTNYQIGFGVDNLFHFRDTQNISNIAGRIIYGKLNIQF</sequence>
<organism evidence="14 15">
    <name type="scientific">Seonamhaeicola marinus</name>
    <dbReference type="NCBI Taxonomy" id="1912246"/>
    <lineage>
        <taxon>Bacteria</taxon>
        <taxon>Pseudomonadati</taxon>
        <taxon>Bacteroidota</taxon>
        <taxon>Flavobacteriia</taxon>
        <taxon>Flavobacteriales</taxon>
        <taxon>Flavobacteriaceae</taxon>
    </lineage>
</organism>
<gene>
    <name evidence="14" type="ORF">FUA24_13575</name>
</gene>
<dbReference type="Proteomes" id="UP000323930">
    <property type="component" value="Unassembled WGS sequence"/>
</dbReference>
<keyword evidence="3 10" id="KW-1134">Transmembrane beta strand</keyword>
<dbReference type="GO" id="GO:0044718">
    <property type="term" value="P:siderophore transmembrane transport"/>
    <property type="evidence" value="ECO:0007669"/>
    <property type="project" value="TreeGrafter"/>
</dbReference>
<evidence type="ECO:0000256" key="4">
    <source>
        <dbReference type="ARBA" id="ARBA00022692"/>
    </source>
</evidence>
<comment type="similarity">
    <text evidence="10 11">Belongs to the TonB-dependent receptor family.</text>
</comment>
<evidence type="ECO:0000256" key="9">
    <source>
        <dbReference type="ARBA" id="ARBA00023237"/>
    </source>
</evidence>
<dbReference type="InterPro" id="IPR012910">
    <property type="entry name" value="Plug_dom"/>
</dbReference>
<evidence type="ECO:0000256" key="2">
    <source>
        <dbReference type="ARBA" id="ARBA00022448"/>
    </source>
</evidence>
<keyword evidence="6 11" id="KW-0798">TonB box</keyword>
<evidence type="ECO:0000256" key="5">
    <source>
        <dbReference type="ARBA" id="ARBA00022729"/>
    </source>
</evidence>
<evidence type="ECO:0000256" key="1">
    <source>
        <dbReference type="ARBA" id="ARBA00004571"/>
    </source>
</evidence>
<dbReference type="PROSITE" id="PS52016">
    <property type="entry name" value="TONB_DEPENDENT_REC_3"/>
    <property type="match status" value="1"/>
</dbReference>
<dbReference type="Gene3D" id="2.40.170.20">
    <property type="entry name" value="TonB-dependent receptor, beta-barrel domain"/>
    <property type="match status" value="1"/>
</dbReference>
<protein>
    <submittedName>
        <fullName evidence="14">TonB-dependent receptor</fullName>
    </submittedName>
</protein>
<evidence type="ECO:0000259" key="13">
    <source>
        <dbReference type="Pfam" id="PF07715"/>
    </source>
</evidence>
<evidence type="ECO:0000256" key="10">
    <source>
        <dbReference type="PROSITE-ProRule" id="PRU01360"/>
    </source>
</evidence>
<evidence type="ECO:0000259" key="12">
    <source>
        <dbReference type="Pfam" id="PF00593"/>
    </source>
</evidence>
<keyword evidence="7 10" id="KW-0472">Membrane</keyword>
<feature type="domain" description="TonB-dependent receptor-like beta-barrel" evidence="12">
    <location>
        <begin position="221"/>
        <end position="669"/>
    </location>
</feature>
<keyword evidence="15" id="KW-1185">Reference proteome</keyword>
<dbReference type="Pfam" id="PF00593">
    <property type="entry name" value="TonB_dep_Rec_b-barrel"/>
    <property type="match status" value="1"/>
</dbReference>
<keyword evidence="4 10" id="KW-0812">Transmembrane</keyword>
<name>A0A5D0HTM7_9FLAO</name>
<accession>A0A5D0HTM7</accession>
<keyword evidence="2 10" id="KW-0813">Transport</keyword>
<evidence type="ECO:0000313" key="14">
    <source>
        <dbReference type="EMBL" id="TYA74351.1"/>
    </source>
</evidence>
<dbReference type="InterPro" id="IPR037066">
    <property type="entry name" value="Plug_dom_sf"/>
</dbReference>
<dbReference type="InterPro" id="IPR036942">
    <property type="entry name" value="Beta-barrel_TonB_sf"/>
</dbReference>
<proteinExistence type="inferred from homology"/>
<keyword evidence="5" id="KW-0732">Signal</keyword>
<evidence type="ECO:0000256" key="7">
    <source>
        <dbReference type="ARBA" id="ARBA00023136"/>
    </source>
</evidence>
<dbReference type="EMBL" id="VSDQ01000679">
    <property type="protein sequence ID" value="TYA74351.1"/>
    <property type="molecule type" value="Genomic_DNA"/>
</dbReference>
<dbReference type="InterPro" id="IPR000531">
    <property type="entry name" value="Beta-barrel_TonB"/>
</dbReference>
<keyword evidence="8 14" id="KW-0675">Receptor</keyword>